<evidence type="ECO:0000313" key="1">
    <source>
        <dbReference type="EMBL" id="RIA90158.1"/>
    </source>
</evidence>
<dbReference type="EMBL" id="QKYT01000189">
    <property type="protein sequence ID" value="RIA90158.1"/>
    <property type="molecule type" value="Genomic_DNA"/>
</dbReference>
<sequence length="211" mass="24090">MDRGTKDVEDKLKSVYMCAECCSKSNLELFHKELNEHKKRKVETMTNHKKVKEDKEKDSIPQLNLLNIGNNSDVNNNPKDVIFMGTFDNASRGQQSKKPTVNLFQTMINNQPNFTINFGEKTSFVQQQWMQPASGQTAHAQTLPKPIIPLPNVQESQNDHVQSSVPLFTSIQEQASFMQENLMTVPATTDTQEGDKLFNEKRKMISPFRKT</sequence>
<comment type="caution">
    <text evidence="1">The sequence shown here is derived from an EMBL/GenBank/DDBJ whole genome shotgun (WGS) entry which is preliminary data.</text>
</comment>
<name>A0A397SVV7_9GLOM</name>
<gene>
    <name evidence="1" type="ORF">C1645_770689</name>
</gene>
<organism evidence="1 2">
    <name type="scientific">Glomus cerebriforme</name>
    <dbReference type="NCBI Taxonomy" id="658196"/>
    <lineage>
        <taxon>Eukaryota</taxon>
        <taxon>Fungi</taxon>
        <taxon>Fungi incertae sedis</taxon>
        <taxon>Mucoromycota</taxon>
        <taxon>Glomeromycotina</taxon>
        <taxon>Glomeromycetes</taxon>
        <taxon>Glomerales</taxon>
        <taxon>Glomeraceae</taxon>
        <taxon>Glomus</taxon>
    </lineage>
</organism>
<accession>A0A397SVV7</accession>
<keyword evidence="2" id="KW-1185">Reference proteome</keyword>
<protein>
    <submittedName>
        <fullName evidence="1">Uncharacterized protein</fullName>
    </submittedName>
</protein>
<reference evidence="1 2" key="1">
    <citation type="submission" date="2018-06" db="EMBL/GenBank/DDBJ databases">
        <title>Comparative genomics reveals the genomic features of Rhizophagus irregularis, R. cerebriforme, R. diaphanum and Gigaspora rosea, and their symbiotic lifestyle signature.</title>
        <authorList>
            <person name="Morin E."/>
            <person name="San Clemente H."/>
            <person name="Chen E.C.H."/>
            <person name="De La Providencia I."/>
            <person name="Hainaut M."/>
            <person name="Kuo A."/>
            <person name="Kohler A."/>
            <person name="Murat C."/>
            <person name="Tang N."/>
            <person name="Roy S."/>
            <person name="Loubradou J."/>
            <person name="Henrissat B."/>
            <person name="Grigoriev I.V."/>
            <person name="Corradi N."/>
            <person name="Roux C."/>
            <person name="Martin F.M."/>
        </authorList>
    </citation>
    <scope>NUCLEOTIDE SEQUENCE [LARGE SCALE GENOMIC DNA]</scope>
    <source>
        <strain evidence="1 2">DAOM 227022</strain>
    </source>
</reference>
<dbReference type="Proteomes" id="UP000265703">
    <property type="component" value="Unassembled WGS sequence"/>
</dbReference>
<evidence type="ECO:0000313" key="2">
    <source>
        <dbReference type="Proteomes" id="UP000265703"/>
    </source>
</evidence>
<dbReference type="AlphaFoldDB" id="A0A397SVV7"/>
<proteinExistence type="predicted"/>